<dbReference type="PROSITE" id="PS51678">
    <property type="entry name" value="SAM_MT_PRMT"/>
    <property type="match status" value="1"/>
</dbReference>
<evidence type="ECO:0000259" key="8">
    <source>
        <dbReference type="Pfam" id="PF22528"/>
    </source>
</evidence>
<evidence type="ECO:0000259" key="7">
    <source>
        <dbReference type="Pfam" id="PF13649"/>
    </source>
</evidence>
<feature type="domain" description="Protein arginine N-methyltransferase" evidence="8">
    <location>
        <begin position="258"/>
        <end position="318"/>
    </location>
</feature>
<dbReference type="AlphaFoldDB" id="A0A7S3ZEC7"/>
<dbReference type="EC" id="2.1.1.319" evidence="1"/>
<dbReference type="InterPro" id="IPR041698">
    <property type="entry name" value="Methyltransf_25"/>
</dbReference>
<keyword evidence="3 6" id="KW-0808">Transferase</keyword>
<evidence type="ECO:0000256" key="5">
    <source>
        <dbReference type="ARBA" id="ARBA00049303"/>
    </source>
</evidence>
<dbReference type="FunFam" id="3.40.50.150:FF:000003">
    <property type="entry name" value="Blast:Protein arginine N-methyltransferase 1"/>
    <property type="match status" value="1"/>
</dbReference>
<evidence type="ECO:0000256" key="2">
    <source>
        <dbReference type="ARBA" id="ARBA00022603"/>
    </source>
</evidence>
<dbReference type="InterPro" id="IPR055135">
    <property type="entry name" value="PRMT_dom"/>
</dbReference>
<organism evidence="9">
    <name type="scientific">Lotharella globosa</name>
    <dbReference type="NCBI Taxonomy" id="91324"/>
    <lineage>
        <taxon>Eukaryota</taxon>
        <taxon>Sar</taxon>
        <taxon>Rhizaria</taxon>
        <taxon>Cercozoa</taxon>
        <taxon>Chlorarachniophyceae</taxon>
        <taxon>Lotharella</taxon>
    </lineage>
</organism>
<dbReference type="CDD" id="cd02440">
    <property type="entry name" value="AdoMet_MTases"/>
    <property type="match status" value="1"/>
</dbReference>
<dbReference type="GO" id="GO:0032259">
    <property type="term" value="P:methylation"/>
    <property type="evidence" value="ECO:0007669"/>
    <property type="project" value="UniProtKB-KW"/>
</dbReference>
<evidence type="ECO:0000256" key="6">
    <source>
        <dbReference type="PROSITE-ProRule" id="PRU01015"/>
    </source>
</evidence>
<comment type="catalytic activity">
    <reaction evidence="5">
        <text>L-arginyl-[protein] + S-adenosyl-L-methionine = N(omega)-methyl-L-arginyl-[protein] + S-adenosyl-L-homocysteine + H(+)</text>
        <dbReference type="Rhea" id="RHEA:48100"/>
        <dbReference type="Rhea" id="RHEA-COMP:10532"/>
        <dbReference type="Rhea" id="RHEA-COMP:11990"/>
        <dbReference type="ChEBI" id="CHEBI:15378"/>
        <dbReference type="ChEBI" id="CHEBI:29965"/>
        <dbReference type="ChEBI" id="CHEBI:57856"/>
        <dbReference type="ChEBI" id="CHEBI:59789"/>
        <dbReference type="ChEBI" id="CHEBI:65280"/>
    </reaction>
    <physiologicalReaction direction="left-to-right" evidence="5">
        <dbReference type="Rhea" id="RHEA:48101"/>
    </physiologicalReaction>
</comment>
<dbReference type="Pfam" id="PF13649">
    <property type="entry name" value="Methyltransf_25"/>
    <property type="match status" value="1"/>
</dbReference>
<dbReference type="PANTHER" id="PTHR11006:SF73">
    <property type="entry name" value="PROTEIN ARGININE N-METHYLTRANSFERASE 6"/>
    <property type="match status" value="1"/>
</dbReference>
<dbReference type="PANTHER" id="PTHR11006">
    <property type="entry name" value="PROTEIN ARGININE N-METHYLTRANSFERASE"/>
    <property type="match status" value="1"/>
</dbReference>
<feature type="domain" description="Protein arginine N-methyltransferase" evidence="8">
    <location>
        <begin position="129"/>
        <end position="233"/>
    </location>
</feature>
<dbReference type="Gene3D" id="2.70.160.11">
    <property type="entry name" value="Hnrnp arginine n-methyltransferase1"/>
    <property type="match status" value="1"/>
</dbReference>
<dbReference type="Pfam" id="PF22528">
    <property type="entry name" value="PRMT_C"/>
    <property type="match status" value="2"/>
</dbReference>
<keyword evidence="2 6" id="KW-0489">Methyltransferase</keyword>
<feature type="domain" description="Methyltransferase" evidence="7">
    <location>
        <begin position="27"/>
        <end position="123"/>
    </location>
</feature>
<gene>
    <name evidence="9" type="ORF">LGLO00237_LOCUS32525</name>
</gene>
<evidence type="ECO:0000256" key="1">
    <source>
        <dbReference type="ARBA" id="ARBA00011925"/>
    </source>
</evidence>
<evidence type="ECO:0000256" key="4">
    <source>
        <dbReference type="ARBA" id="ARBA00022691"/>
    </source>
</evidence>
<dbReference type="GO" id="GO:0042054">
    <property type="term" value="F:histone methyltransferase activity"/>
    <property type="evidence" value="ECO:0007669"/>
    <property type="project" value="TreeGrafter"/>
</dbReference>
<dbReference type="SUPFAM" id="SSF53335">
    <property type="entry name" value="S-adenosyl-L-methionine-dependent methyltransferases"/>
    <property type="match status" value="1"/>
</dbReference>
<evidence type="ECO:0000256" key="3">
    <source>
        <dbReference type="ARBA" id="ARBA00022679"/>
    </source>
</evidence>
<keyword evidence="4 6" id="KW-0949">S-adenosyl-L-methionine</keyword>
<dbReference type="Gene3D" id="3.40.50.150">
    <property type="entry name" value="Vaccinia Virus protein VP39"/>
    <property type="match status" value="1"/>
</dbReference>
<dbReference type="EMBL" id="HBIV01046556">
    <property type="protein sequence ID" value="CAE0680738.1"/>
    <property type="molecule type" value="Transcribed_RNA"/>
</dbReference>
<proteinExistence type="predicted"/>
<dbReference type="GO" id="GO:0035242">
    <property type="term" value="F:protein-arginine omega-N asymmetric methyltransferase activity"/>
    <property type="evidence" value="ECO:0007669"/>
    <property type="project" value="UniProtKB-EC"/>
</dbReference>
<evidence type="ECO:0000313" key="9">
    <source>
        <dbReference type="EMBL" id="CAE0680738.1"/>
    </source>
</evidence>
<accession>A0A7S3ZEC7</accession>
<protein>
    <recommendedName>
        <fullName evidence="1">type I protein arginine methyltransferase</fullName>
        <ecNumber evidence="1">2.1.1.319</ecNumber>
    </recommendedName>
</protein>
<name>A0A7S3ZEC7_9EUKA</name>
<dbReference type="InterPro" id="IPR025799">
    <property type="entry name" value="Arg_MeTrfase"/>
</dbReference>
<sequence length="337" mass="38047">MLKDRVRTEAYRDALLENADSIKGKAVLDVGCGTGILSLFAMDAGARVVYAVDASKMADYTKRIVKANNADHVVKVIKGKIEDIELPEKVDVIVSEWMGYFLLYETMLDSVLIARDRWLKPGGKMFPTKAKLMLGAFTWPEYYRENLGYWTSVYGKDFTALLPLASRTHLERPVIDVITPQQEVTDCAVIRDIDLLTAQKHEFKSWSSDFRVEAIINAPIHGLCAHFEVEFPAPRELDQTLPETKVVDKRKRKQSGRKRGLVLSTAPDGEETHWAQTLFFFDLPLRVLQDDVVEGRIDVATNSFNPRLLDIVLEWNKTGAPGGPPNSACKKKKFIFD</sequence>
<dbReference type="InterPro" id="IPR029063">
    <property type="entry name" value="SAM-dependent_MTases_sf"/>
</dbReference>
<reference evidence="9" key="1">
    <citation type="submission" date="2021-01" db="EMBL/GenBank/DDBJ databases">
        <authorList>
            <person name="Corre E."/>
            <person name="Pelletier E."/>
            <person name="Niang G."/>
            <person name="Scheremetjew M."/>
            <person name="Finn R."/>
            <person name="Kale V."/>
            <person name="Holt S."/>
            <person name="Cochrane G."/>
            <person name="Meng A."/>
            <person name="Brown T."/>
            <person name="Cohen L."/>
        </authorList>
    </citation>
    <scope>NUCLEOTIDE SEQUENCE</scope>
    <source>
        <strain evidence="9">CCCM811</strain>
    </source>
</reference>